<organism evidence="2">
    <name type="scientific">Capitella teleta</name>
    <name type="common">Polychaete worm</name>
    <dbReference type="NCBI Taxonomy" id="283909"/>
    <lineage>
        <taxon>Eukaryota</taxon>
        <taxon>Metazoa</taxon>
        <taxon>Spiralia</taxon>
        <taxon>Lophotrochozoa</taxon>
        <taxon>Annelida</taxon>
        <taxon>Polychaeta</taxon>
        <taxon>Sedentaria</taxon>
        <taxon>Scolecida</taxon>
        <taxon>Capitellidae</taxon>
        <taxon>Capitella</taxon>
    </lineage>
</organism>
<keyword evidence="1" id="KW-0175">Coiled coil</keyword>
<name>R7UG40_CAPTE</name>
<proteinExistence type="predicted"/>
<dbReference type="EnsemblMetazoa" id="CapteT217600">
    <property type="protein sequence ID" value="CapteP217600"/>
    <property type="gene ID" value="CapteG217600"/>
</dbReference>
<evidence type="ECO:0000313" key="4">
    <source>
        <dbReference type="Proteomes" id="UP000014760"/>
    </source>
</evidence>
<evidence type="ECO:0000256" key="1">
    <source>
        <dbReference type="SAM" id="Coils"/>
    </source>
</evidence>
<reference evidence="3" key="3">
    <citation type="submission" date="2015-06" db="UniProtKB">
        <authorList>
            <consortium name="EnsemblMetazoa"/>
        </authorList>
    </citation>
    <scope>IDENTIFICATION</scope>
</reference>
<keyword evidence="4" id="KW-1185">Reference proteome</keyword>
<dbReference type="Proteomes" id="UP000014760">
    <property type="component" value="Unassembled WGS sequence"/>
</dbReference>
<dbReference type="EMBL" id="KB301444">
    <property type="protein sequence ID" value="ELU05499.1"/>
    <property type="molecule type" value="Genomic_DNA"/>
</dbReference>
<dbReference type="EMBL" id="AMQN01007807">
    <property type="status" value="NOT_ANNOTATED_CDS"/>
    <property type="molecule type" value="Genomic_DNA"/>
</dbReference>
<dbReference type="AlphaFoldDB" id="R7UG40"/>
<evidence type="ECO:0000313" key="3">
    <source>
        <dbReference type="EnsemblMetazoa" id="CapteP217600"/>
    </source>
</evidence>
<protein>
    <submittedName>
        <fullName evidence="2 3">Uncharacterized protein</fullName>
    </submittedName>
</protein>
<gene>
    <name evidence="2" type="ORF">CAPTEDRAFT_217600</name>
</gene>
<feature type="coiled-coil region" evidence="1">
    <location>
        <begin position="110"/>
        <end position="137"/>
    </location>
</feature>
<accession>R7UG40</accession>
<evidence type="ECO:0000313" key="2">
    <source>
        <dbReference type="EMBL" id="ELU05499.1"/>
    </source>
</evidence>
<reference evidence="2 4" key="2">
    <citation type="journal article" date="2013" name="Nature">
        <title>Insights into bilaterian evolution from three spiralian genomes.</title>
        <authorList>
            <person name="Simakov O."/>
            <person name="Marletaz F."/>
            <person name="Cho S.J."/>
            <person name="Edsinger-Gonzales E."/>
            <person name="Havlak P."/>
            <person name="Hellsten U."/>
            <person name="Kuo D.H."/>
            <person name="Larsson T."/>
            <person name="Lv J."/>
            <person name="Arendt D."/>
            <person name="Savage R."/>
            <person name="Osoegawa K."/>
            <person name="de Jong P."/>
            <person name="Grimwood J."/>
            <person name="Chapman J.A."/>
            <person name="Shapiro H."/>
            <person name="Aerts A."/>
            <person name="Otillar R.P."/>
            <person name="Terry A.Y."/>
            <person name="Boore J.L."/>
            <person name="Grigoriev I.V."/>
            <person name="Lindberg D.R."/>
            <person name="Seaver E.C."/>
            <person name="Weisblat D.A."/>
            <person name="Putnam N.H."/>
            <person name="Rokhsar D.S."/>
        </authorList>
    </citation>
    <scope>NUCLEOTIDE SEQUENCE</scope>
    <source>
        <strain evidence="2 4">I ESC-2004</strain>
    </source>
</reference>
<dbReference type="HOGENOM" id="CLU_1612368_0_0_1"/>
<reference evidence="4" key="1">
    <citation type="submission" date="2012-12" db="EMBL/GenBank/DDBJ databases">
        <authorList>
            <person name="Hellsten U."/>
            <person name="Grimwood J."/>
            <person name="Chapman J.A."/>
            <person name="Shapiro H."/>
            <person name="Aerts A."/>
            <person name="Otillar R.P."/>
            <person name="Terry A.Y."/>
            <person name="Boore J.L."/>
            <person name="Simakov O."/>
            <person name="Marletaz F."/>
            <person name="Cho S.-J."/>
            <person name="Edsinger-Gonzales E."/>
            <person name="Havlak P."/>
            <person name="Kuo D.-H."/>
            <person name="Larsson T."/>
            <person name="Lv J."/>
            <person name="Arendt D."/>
            <person name="Savage R."/>
            <person name="Osoegawa K."/>
            <person name="de Jong P."/>
            <person name="Lindberg D.R."/>
            <person name="Seaver E.C."/>
            <person name="Weisblat D.A."/>
            <person name="Putnam N.H."/>
            <person name="Grigoriev I.V."/>
            <person name="Rokhsar D.S."/>
        </authorList>
    </citation>
    <scope>NUCLEOTIDE SEQUENCE</scope>
    <source>
        <strain evidence="4">I ESC-2004</strain>
    </source>
</reference>
<sequence>MYGANYITTLLCMTSPGIYLITNQHNTKSSKDDNDFNSTLDATSTAIGSGNSWLETVRHTSTVWAWFCAIFQILHFIYRRLRPIGRADPNSDQRLDFEPWQRRGDIEAKLQETELALFEAESKISQMECELQTLKDDLCRFYIYKEKYEDLKGLIVQYSMMQHGF</sequence>